<dbReference type="EMBL" id="JAMOIM010000002">
    <property type="protein sequence ID" value="MCW6507084.1"/>
    <property type="molecule type" value="Genomic_DNA"/>
</dbReference>
<dbReference type="RefSeq" id="WP_282583456.1">
    <property type="nucleotide sequence ID" value="NZ_JAMOIM010000002.1"/>
</dbReference>
<accession>A0AA42CHB1</accession>
<organism evidence="1 2">
    <name type="scientific">Lichenifustis flavocetrariae</name>
    <dbReference type="NCBI Taxonomy" id="2949735"/>
    <lineage>
        <taxon>Bacteria</taxon>
        <taxon>Pseudomonadati</taxon>
        <taxon>Pseudomonadota</taxon>
        <taxon>Alphaproteobacteria</taxon>
        <taxon>Hyphomicrobiales</taxon>
        <taxon>Lichenihabitantaceae</taxon>
        <taxon>Lichenifustis</taxon>
    </lineage>
</organism>
<protein>
    <submittedName>
        <fullName evidence="1">Uncharacterized protein</fullName>
    </submittedName>
</protein>
<evidence type="ECO:0000313" key="1">
    <source>
        <dbReference type="EMBL" id="MCW6507084.1"/>
    </source>
</evidence>
<evidence type="ECO:0000313" key="2">
    <source>
        <dbReference type="Proteomes" id="UP001165667"/>
    </source>
</evidence>
<dbReference type="Proteomes" id="UP001165667">
    <property type="component" value="Unassembled WGS sequence"/>
</dbReference>
<keyword evidence="2" id="KW-1185">Reference proteome</keyword>
<reference evidence="1" key="1">
    <citation type="submission" date="2022-05" db="EMBL/GenBank/DDBJ databases">
        <authorList>
            <person name="Pankratov T."/>
        </authorList>
    </citation>
    <scope>NUCLEOTIDE SEQUENCE</scope>
    <source>
        <strain evidence="1">BP6-180914</strain>
    </source>
</reference>
<name>A0AA42CHB1_9HYPH</name>
<comment type="caution">
    <text evidence="1">The sequence shown here is derived from an EMBL/GenBank/DDBJ whole genome shotgun (WGS) entry which is preliminary data.</text>
</comment>
<gene>
    <name evidence="1" type="ORF">M8523_03510</name>
</gene>
<sequence>MTAPMPRPEDDPVAYAAILRDKAAFHERKGNHGTAHWFRREASKIEADPSHARITKGILGIMRQAGPMLKEGRI</sequence>
<dbReference type="AlphaFoldDB" id="A0AA42CHB1"/>
<proteinExistence type="predicted"/>